<keyword evidence="2" id="KW-1185">Reference proteome</keyword>
<dbReference type="Proteomes" id="UP000267268">
    <property type="component" value="Chromosome 1"/>
</dbReference>
<reference evidence="1 2" key="1">
    <citation type="submission" date="2018-12" db="EMBL/GenBank/DDBJ databases">
        <title>Flammeovirga pectinis sp. nov., isolated from the gut of the Korean scallop, Patinopecten yessoensis.</title>
        <authorList>
            <person name="Bae J.-W."/>
            <person name="Jeong Y.-S."/>
            <person name="Kang W."/>
        </authorList>
    </citation>
    <scope>NUCLEOTIDE SEQUENCE [LARGE SCALE GENOMIC DNA]</scope>
    <source>
        <strain evidence="1 2">L12M1</strain>
    </source>
</reference>
<dbReference type="InterPro" id="IPR036390">
    <property type="entry name" value="WH_DNA-bd_sf"/>
</dbReference>
<accession>A0A3Q9FM87</accession>
<dbReference type="KEGG" id="fll:EI427_04255"/>
<proteinExistence type="predicted"/>
<evidence type="ECO:0000313" key="1">
    <source>
        <dbReference type="EMBL" id="AZQ61465.1"/>
    </source>
</evidence>
<dbReference type="AlphaFoldDB" id="A0A3Q9FM87"/>
<name>A0A3Q9FM87_9BACT</name>
<dbReference type="OrthoDB" id="981781at2"/>
<dbReference type="RefSeq" id="WP_126611974.1">
    <property type="nucleotide sequence ID" value="NZ_CP034562.1"/>
</dbReference>
<evidence type="ECO:0000313" key="2">
    <source>
        <dbReference type="Proteomes" id="UP000267268"/>
    </source>
</evidence>
<sequence length="84" mass="9789">MTEIQYKILDELYFVTSFSSLKEEVNIETATLGKELKTLLQKDWVRCFSSPADEIEIEIKDFDTNFTSYHYLASKKGLFAHNSQ</sequence>
<protein>
    <submittedName>
        <fullName evidence="1">Transporter</fullName>
    </submittedName>
</protein>
<dbReference type="EMBL" id="CP034562">
    <property type="protein sequence ID" value="AZQ61465.1"/>
    <property type="molecule type" value="Genomic_DNA"/>
</dbReference>
<organism evidence="1 2">
    <name type="scientific">Flammeovirga pectinis</name>
    <dbReference type="NCBI Taxonomy" id="2494373"/>
    <lineage>
        <taxon>Bacteria</taxon>
        <taxon>Pseudomonadati</taxon>
        <taxon>Bacteroidota</taxon>
        <taxon>Cytophagia</taxon>
        <taxon>Cytophagales</taxon>
        <taxon>Flammeovirgaceae</taxon>
        <taxon>Flammeovirga</taxon>
    </lineage>
</organism>
<gene>
    <name evidence="1" type="ORF">EI427_04255</name>
</gene>
<dbReference type="SUPFAM" id="SSF46785">
    <property type="entry name" value="Winged helix' DNA-binding domain"/>
    <property type="match status" value="1"/>
</dbReference>